<feature type="compositionally biased region" description="Acidic residues" evidence="1">
    <location>
        <begin position="472"/>
        <end position="486"/>
    </location>
</feature>
<evidence type="ECO:0000256" key="1">
    <source>
        <dbReference type="SAM" id="MobiDB-lite"/>
    </source>
</evidence>
<evidence type="ECO:0000313" key="2">
    <source>
        <dbReference type="EMBL" id="OCF31594.1"/>
    </source>
</evidence>
<feature type="compositionally biased region" description="Acidic residues" evidence="1">
    <location>
        <begin position="500"/>
        <end position="513"/>
    </location>
</feature>
<reference evidence="3" key="2">
    <citation type="submission" date="2013-12" db="EMBL/GenBank/DDBJ databases">
        <title>Evolution of pathogenesis and genome organization in the Tremellales.</title>
        <authorList>
            <person name="Cuomo C."/>
            <person name="Litvintseva A."/>
            <person name="Heitman J."/>
            <person name="Chen Y."/>
            <person name="Sun S."/>
            <person name="Springer D."/>
            <person name="Dromer F."/>
            <person name="Young S."/>
            <person name="Zeng Q."/>
            <person name="Chapman S."/>
            <person name="Gujja S."/>
            <person name="Saif S."/>
            <person name="Birren B."/>
        </authorList>
    </citation>
    <scope>NUCLEOTIDE SEQUENCE [LARGE SCALE GENOMIC DNA]</scope>
    <source>
        <strain evidence="3">BCC8398</strain>
    </source>
</reference>
<accession>A0A1B9GKK2</accession>
<gene>
    <name evidence="2" type="ORF">I316_06793</name>
</gene>
<keyword evidence="3" id="KW-1185">Reference proteome</keyword>
<protein>
    <submittedName>
        <fullName evidence="2">Uncharacterized protein</fullName>
    </submittedName>
</protein>
<name>A0A1B9GKK2_9TREE</name>
<dbReference type="AlphaFoldDB" id="A0A1B9GKK2"/>
<feature type="region of interest" description="Disordered" evidence="1">
    <location>
        <begin position="332"/>
        <end position="388"/>
    </location>
</feature>
<sequence length="553" mass="59951">MAVAAGRVKIPLSGIHQAAADVLSTGERAIPNSSLKGKERQCISCGRCWPWTVFGLKVVHQTSHVCTRCARPDLEVQRWAQLHEDMNHQLLQARKKVIKRQPALRADSSTISHSPSVSIRNNLSIPAQAGTPVPGGLNAVPTALSIAINETRRGGGRLMKEELLDRLGDRLTLKDWGEIREPDRATIWLQMNYCVAPSSITTRQVDIFSSYTQFINSIPEAGPSRGLSTSSKHLNPALEGIELIKLCLKIWSDAGVEMQGAPNYTLSGFQAKENVNKAALPIAVPQPPVTPVQNSTVQPLTHSLVSAPKEPRIGKSRPSLLDHVHTISFSSAHSATSSLQPDPAASSAHDRSHLPTTKGKEKAIDNESGRIREVSTMKRRRSSGVPEGVEVITIDDDDDDDDYGGDDEWGILKPGKRFRADPALTERLSTSTMTTGHLTIQPKPKITDGSYSSSLAVSVIGSDAEGSRPAEQDEWEIGDDPIEDADLGNGVQAFSPVPAAEEEIDELDEDDDLIPPMDLQPTNSEIVAKQEPGVRAERRNSLNSEAEVGDLLL</sequence>
<feature type="region of interest" description="Disordered" evidence="1">
    <location>
        <begin position="462"/>
        <end position="553"/>
    </location>
</feature>
<feature type="compositionally biased region" description="Basic and acidic residues" evidence="1">
    <location>
        <begin position="348"/>
        <end position="376"/>
    </location>
</feature>
<evidence type="ECO:0000313" key="3">
    <source>
        <dbReference type="Proteomes" id="UP000092666"/>
    </source>
</evidence>
<reference evidence="2 3" key="1">
    <citation type="submission" date="2013-07" db="EMBL/GenBank/DDBJ databases">
        <title>The Genome Sequence of Cryptococcus heveanensis BCC8398.</title>
        <authorList>
            <consortium name="The Broad Institute Genome Sequencing Platform"/>
            <person name="Cuomo C."/>
            <person name="Litvintseva A."/>
            <person name="Chen Y."/>
            <person name="Heitman J."/>
            <person name="Sun S."/>
            <person name="Springer D."/>
            <person name="Dromer F."/>
            <person name="Young S.K."/>
            <person name="Zeng Q."/>
            <person name="Gargeya S."/>
            <person name="Fitzgerald M."/>
            <person name="Abouelleil A."/>
            <person name="Alvarado L."/>
            <person name="Berlin A.M."/>
            <person name="Chapman S.B."/>
            <person name="Dewar J."/>
            <person name="Goldberg J."/>
            <person name="Griggs A."/>
            <person name="Gujja S."/>
            <person name="Hansen M."/>
            <person name="Howarth C."/>
            <person name="Imamovic A."/>
            <person name="Larimer J."/>
            <person name="McCowan C."/>
            <person name="Murphy C."/>
            <person name="Pearson M."/>
            <person name="Priest M."/>
            <person name="Roberts A."/>
            <person name="Saif S."/>
            <person name="Shea T."/>
            <person name="Sykes S."/>
            <person name="Wortman J."/>
            <person name="Nusbaum C."/>
            <person name="Birren B."/>
        </authorList>
    </citation>
    <scope>NUCLEOTIDE SEQUENCE [LARGE SCALE GENOMIC DNA]</scope>
    <source>
        <strain evidence="2 3">BCC8398</strain>
    </source>
</reference>
<proteinExistence type="predicted"/>
<dbReference type="Proteomes" id="UP000092666">
    <property type="component" value="Unassembled WGS sequence"/>
</dbReference>
<organism evidence="2 3">
    <name type="scientific">Kwoniella heveanensis BCC8398</name>
    <dbReference type="NCBI Taxonomy" id="1296120"/>
    <lineage>
        <taxon>Eukaryota</taxon>
        <taxon>Fungi</taxon>
        <taxon>Dikarya</taxon>
        <taxon>Basidiomycota</taxon>
        <taxon>Agaricomycotina</taxon>
        <taxon>Tremellomycetes</taxon>
        <taxon>Tremellales</taxon>
        <taxon>Cryptococcaceae</taxon>
        <taxon>Kwoniella</taxon>
    </lineage>
</organism>
<dbReference type="OrthoDB" id="2565196at2759"/>
<dbReference type="EMBL" id="KV700133">
    <property type="protein sequence ID" value="OCF31594.1"/>
    <property type="molecule type" value="Genomic_DNA"/>
</dbReference>